<organism evidence="1 2">
    <name type="scientific">Aphanomyces astaci</name>
    <name type="common">Crayfish plague agent</name>
    <dbReference type="NCBI Taxonomy" id="112090"/>
    <lineage>
        <taxon>Eukaryota</taxon>
        <taxon>Sar</taxon>
        <taxon>Stramenopiles</taxon>
        <taxon>Oomycota</taxon>
        <taxon>Saprolegniomycetes</taxon>
        <taxon>Saprolegniales</taxon>
        <taxon>Verrucalvaceae</taxon>
        <taxon>Aphanomyces</taxon>
    </lineage>
</organism>
<dbReference type="Proteomes" id="UP000265427">
    <property type="component" value="Unassembled WGS sequence"/>
</dbReference>
<sequence length="292" mass="32299">MAKLKTPSKKELIEENRVLLAEMQAATFMIPLVGQPETPSEPRATQILSKHTDQMIVAFLEVRFGWFRDHFAGSKSNKQLACLWEKVALQFNILTSASVRIPSTSLKNKVYALKLQYNNSKKCVEATGNDTENPIEYPSYWEHLVTAFGDMKGIGHLEFGTEIPSSVWDVNNGSGVEDGDGNLHVDDAERQRKRIVAGEVDRQRQLRKYCKTDVGAGLVVSLGAALAQGMVDAATISKESPDKPNGFSAILERTEAALAKSAAVQEETNIALQRGNELQEQLLAFLMNKFTE</sequence>
<evidence type="ECO:0008006" key="3">
    <source>
        <dbReference type="Google" id="ProtNLM"/>
    </source>
</evidence>
<protein>
    <recommendedName>
        <fullName evidence="3">Myb/SANT-like domain-containing protein</fullName>
    </recommendedName>
</protein>
<reference evidence="1 2" key="1">
    <citation type="submission" date="2018-08" db="EMBL/GenBank/DDBJ databases">
        <title>Aphanomyces genome sequencing and annotation.</title>
        <authorList>
            <person name="Minardi D."/>
            <person name="Oidtmann B."/>
            <person name="Van Der Giezen M."/>
            <person name="Studholme D.J."/>
        </authorList>
    </citation>
    <scope>NUCLEOTIDE SEQUENCE [LARGE SCALE GENOMIC DNA]</scope>
    <source>
        <strain evidence="1 2">Kv</strain>
    </source>
</reference>
<dbReference type="EMBL" id="QUSZ01009875">
    <property type="protein sequence ID" value="RHX98633.1"/>
    <property type="molecule type" value="Genomic_DNA"/>
</dbReference>
<evidence type="ECO:0000313" key="1">
    <source>
        <dbReference type="EMBL" id="RHX98633.1"/>
    </source>
</evidence>
<dbReference type="VEuPathDB" id="FungiDB:H257_08523"/>
<accession>A0A396ZX28</accession>
<proteinExistence type="predicted"/>
<name>A0A396ZX28_APHAT</name>
<evidence type="ECO:0000313" key="2">
    <source>
        <dbReference type="Proteomes" id="UP000265427"/>
    </source>
</evidence>
<dbReference type="AlphaFoldDB" id="A0A396ZX28"/>
<gene>
    <name evidence="1" type="ORF">DYB36_008947</name>
</gene>
<comment type="caution">
    <text evidence="1">The sequence shown here is derived from an EMBL/GenBank/DDBJ whole genome shotgun (WGS) entry which is preliminary data.</text>
</comment>